<dbReference type="PANTHER" id="PTHR42930:SF3">
    <property type="entry name" value="PHOSPHATE-SPECIFIC TRANSPORT SYSTEM ACCESSORY PROTEIN PHOU"/>
    <property type="match status" value="1"/>
</dbReference>
<comment type="function">
    <text evidence="7">Plays a role in the regulation of phosphate uptake.</text>
</comment>
<dbReference type="PANTHER" id="PTHR42930">
    <property type="entry name" value="PHOSPHATE-SPECIFIC TRANSPORT SYSTEM ACCESSORY PROTEIN PHOU"/>
    <property type="match status" value="1"/>
</dbReference>
<dbReference type="InterPro" id="IPR026022">
    <property type="entry name" value="PhoU_dom"/>
</dbReference>
<dbReference type="InterPro" id="IPR028366">
    <property type="entry name" value="PhoU"/>
</dbReference>
<dbReference type="EMBL" id="WHOD01000128">
    <property type="protein sequence ID" value="NOU98117.1"/>
    <property type="molecule type" value="Genomic_DNA"/>
</dbReference>
<dbReference type="FunFam" id="1.20.58.220:FF:000004">
    <property type="entry name" value="Phosphate-specific transport system accessory protein PhoU"/>
    <property type="match status" value="1"/>
</dbReference>
<reference evidence="9" key="1">
    <citation type="submission" date="2019-10" db="EMBL/GenBank/DDBJ databases">
        <title>Description of Paenibacillus glebae sp. nov.</title>
        <authorList>
            <person name="Carlier A."/>
            <person name="Qi S."/>
        </authorList>
    </citation>
    <scope>NUCLEOTIDE SEQUENCE</scope>
    <source>
        <strain evidence="9">LMG 31456</strain>
    </source>
</reference>
<keyword evidence="5 7" id="KW-0963">Cytoplasm</keyword>
<proteinExistence type="inferred from homology"/>
<keyword evidence="6 7" id="KW-0592">Phosphate transport</keyword>
<evidence type="ECO:0000256" key="5">
    <source>
        <dbReference type="ARBA" id="ARBA00022490"/>
    </source>
</evidence>
<protein>
    <recommendedName>
        <fullName evidence="7">Phosphate-specific transport system accessory protein PhoU</fullName>
    </recommendedName>
</protein>
<evidence type="ECO:0000256" key="7">
    <source>
        <dbReference type="PIRNR" id="PIRNR003107"/>
    </source>
</evidence>
<dbReference type="GO" id="GO:0045936">
    <property type="term" value="P:negative regulation of phosphate metabolic process"/>
    <property type="evidence" value="ECO:0007669"/>
    <property type="project" value="InterPro"/>
</dbReference>
<evidence type="ECO:0000259" key="8">
    <source>
        <dbReference type="Pfam" id="PF01895"/>
    </source>
</evidence>
<dbReference type="AlphaFoldDB" id="A0A972H292"/>
<evidence type="ECO:0000256" key="1">
    <source>
        <dbReference type="ARBA" id="ARBA00004496"/>
    </source>
</evidence>
<dbReference type="RefSeq" id="WP_171656363.1">
    <property type="nucleotide sequence ID" value="NZ_WHOD01000128.1"/>
</dbReference>
<dbReference type="Gene3D" id="1.20.58.220">
    <property type="entry name" value="Phosphate transport system protein phou homolog 2, domain 2"/>
    <property type="match status" value="1"/>
</dbReference>
<evidence type="ECO:0000313" key="10">
    <source>
        <dbReference type="Proteomes" id="UP000641588"/>
    </source>
</evidence>
<comment type="similarity">
    <text evidence="2 7">Belongs to the PhoU family.</text>
</comment>
<evidence type="ECO:0000313" key="9">
    <source>
        <dbReference type="EMBL" id="NOU98117.1"/>
    </source>
</evidence>
<keyword evidence="4 7" id="KW-0813">Transport</keyword>
<name>A0A972H292_9BACL</name>
<dbReference type="SUPFAM" id="SSF109755">
    <property type="entry name" value="PhoU-like"/>
    <property type="match status" value="1"/>
</dbReference>
<dbReference type="NCBIfam" id="TIGR02135">
    <property type="entry name" value="phoU_full"/>
    <property type="match status" value="1"/>
</dbReference>
<comment type="subcellular location">
    <subcellularLocation>
        <location evidence="1 7">Cytoplasm</location>
    </subcellularLocation>
</comment>
<comment type="caution">
    <text evidence="9">The sequence shown here is derived from an EMBL/GenBank/DDBJ whole genome shotgun (WGS) entry which is preliminary data.</text>
</comment>
<dbReference type="GO" id="GO:0006817">
    <property type="term" value="P:phosphate ion transport"/>
    <property type="evidence" value="ECO:0007669"/>
    <property type="project" value="UniProtKB-KW"/>
</dbReference>
<organism evidence="9 10">
    <name type="scientific">Paenibacillus foliorum</name>
    <dbReference type="NCBI Taxonomy" id="2654974"/>
    <lineage>
        <taxon>Bacteria</taxon>
        <taxon>Bacillati</taxon>
        <taxon>Bacillota</taxon>
        <taxon>Bacilli</taxon>
        <taxon>Bacillales</taxon>
        <taxon>Paenibacillaceae</taxon>
        <taxon>Paenibacillus</taxon>
    </lineage>
</organism>
<evidence type="ECO:0000256" key="6">
    <source>
        <dbReference type="ARBA" id="ARBA00022592"/>
    </source>
</evidence>
<dbReference type="GO" id="GO:0005737">
    <property type="term" value="C:cytoplasm"/>
    <property type="evidence" value="ECO:0007669"/>
    <property type="project" value="UniProtKB-SubCell"/>
</dbReference>
<dbReference type="InterPro" id="IPR038078">
    <property type="entry name" value="PhoU-like_sf"/>
</dbReference>
<accession>A0A972H292</accession>
<sequence length="219" mass="24441">MDTRIIFHQSVDELKKALLRMGGLVEESISKAVESLSTLDEGLARDIVAKDDIIDEMMLGVEESCLRLIALQQPMASDLRLIGTALKIATDLERIGDHAVDIGKITIRLSGEELIKPLEDIPRMALLVKNMLHESLLAFTEGDIHRAAALAEKDDEVDKLYSILMTEIIGLMSQDLIRNRQLSHLMFVAHYLERVADHATNIGEGVIYMVTGKRKDLNI</sequence>
<dbReference type="Proteomes" id="UP000641588">
    <property type="component" value="Unassembled WGS sequence"/>
</dbReference>
<feature type="domain" description="PhoU" evidence="8">
    <location>
        <begin position="121"/>
        <end position="204"/>
    </location>
</feature>
<dbReference type="PIRSF" id="PIRSF003107">
    <property type="entry name" value="PhoU"/>
    <property type="match status" value="1"/>
</dbReference>
<evidence type="ECO:0000256" key="2">
    <source>
        <dbReference type="ARBA" id="ARBA00008107"/>
    </source>
</evidence>
<dbReference type="Pfam" id="PF01895">
    <property type="entry name" value="PhoU"/>
    <property type="match status" value="2"/>
</dbReference>
<feature type="domain" description="PhoU" evidence="8">
    <location>
        <begin position="18"/>
        <end position="105"/>
    </location>
</feature>
<keyword evidence="10" id="KW-1185">Reference proteome</keyword>
<evidence type="ECO:0000256" key="3">
    <source>
        <dbReference type="ARBA" id="ARBA00011738"/>
    </source>
</evidence>
<evidence type="ECO:0000256" key="4">
    <source>
        <dbReference type="ARBA" id="ARBA00022448"/>
    </source>
</evidence>
<gene>
    <name evidence="9" type="primary">phoU</name>
    <name evidence="9" type="ORF">GC093_33540</name>
</gene>
<comment type="subunit">
    <text evidence="3 7">Homodimer.</text>
</comment>
<dbReference type="GO" id="GO:0030643">
    <property type="term" value="P:intracellular phosphate ion homeostasis"/>
    <property type="evidence" value="ECO:0007669"/>
    <property type="project" value="InterPro"/>
</dbReference>